<keyword evidence="2" id="KW-0732">Signal</keyword>
<organism evidence="3 4">
    <name type="scientific">Acinetobacter bouvetii</name>
    <dbReference type="NCBI Taxonomy" id="202951"/>
    <lineage>
        <taxon>Bacteria</taxon>
        <taxon>Pseudomonadati</taxon>
        <taxon>Pseudomonadota</taxon>
        <taxon>Gammaproteobacteria</taxon>
        <taxon>Moraxellales</taxon>
        <taxon>Moraxellaceae</taxon>
        <taxon>Acinetobacter</taxon>
    </lineage>
</organism>
<evidence type="ECO:0000256" key="1">
    <source>
        <dbReference type="SAM" id="MobiDB-lite"/>
    </source>
</evidence>
<dbReference type="AlphaFoldDB" id="A0A4Q7AUN9"/>
<sequence length="200" mass="21929">MKKFLQGAILPFSIFAAGMALLGCDQAASPENTRAEQTQIETEQSQGIQSAADNDAPAQQTELKSGNMFYLIRDVADLQLKAGGYVEQLQQIQAELQSAVDLKDHEKLQHSAAQLQKQLTGFNQALSSVHLKTQEISDIRKNILSANEDVLNSPFLNGQVDLSKVDLKKIEQQMVSIQSEMVKLAGMLISQGQDQQAQES</sequence>
<reference evidence="3 4" key="1">
    <citation type="submission" date="2019-02" db="EMBL/GenBank/DDBJ databases">
        <title>The Batch Genome Submission of Acinetobacter spp. strains.</title>
        <authorList>
            <person name="Qin J."/>
            <person name="Hu Y."/>
            <person name="Ye H."/>
            <person name="Wei L."/>
            <person name="Feng Y."/>
            <person name="Zong Z."/>
        </authorList>
    </citation>
    <scope>NUCLEOTIDE SEQUENCE [LARGE SCALE GENOMIC DNA]</scope>
    <source>
        <strain evidence="3 4">WCHABo060081</strain>
    </source>
</reference>
<feature type="region of interest" description="Disordered" evidence="1">
    <location>
        <begin position="32"/>
        <end position="59"/>
    </location>
</feature>
<comment type="caution">
    <text evidence="3">The sequence shown here is derived from an EMBL/GenBank/DDBJ whole genome shotgun (WGS) entry which is preliminary data.</text>
</comment>
<evidence type="ECO:0000313" key="4">
    <source>
        <dbReference type="Proteomes" id="UP000293483"/>
    </source>
</evidence>
<feature type="signal peptide" evidence="2">
    <location>
        <begin position="1"/>
        <end position="22"/>
    </location>
</feature>
<dbReference type="RefSeq" id="WP_130145551.1">
    <property type="nucleotide sequence ID" value="NZ_SGSU01000008.1"/>
</dbReference>
<gene>
    <name evidence="3" type="ORF">EXE25_08790</name>
</gene>
<evidence type="ECO:0000313" key="3">
    <source>
        <dbReference type="EMBL" id="RZG67201.1"/>
    </source>
</evidence>
<dbReference type="Proteomes" id="UP000293483">
    <property type="component" value="Unassembled WGS sequence"/>
</dbReference>
<protein>
    <recommendedName>
        <fullName evidence="5">Lipoprotein</fullName>
    </recommendedName>
</protein>
<name>A0A4Q7AUN9_9GAMM</name>
<proteinExistence type="predicted"/>
<evidence type="ECO:0008006" key="5">
    <source>
        <dbReference type="Google" id="ProtNLM"/>
    </source>
</evidence>
<accession>A0A4Q7AUN9</accession>
<feature type="chain" id="PRO_5020438175" description="Lipoprotein" evidence="2">
    <location>
        <begin position="23"/>
        <end position="200"/>
    </location>
</feature>
<dbReference type="PROSITE" id="PS51257">
    <property type="entry name" value="PROKAR_LIPOPROTEIN"/>
    <property type="match status" value="1"/>
</dbReference>
<evidence type="ECO:0000256" key="2">
    <source>
        <dbReference type="SAM" id="SignalP"/>
    </source>
</evidence>
<dbReference type="EMBL" id="SGSU01000008">
    <property type="protein sequence ID" value="RZG67201.1"/>
    <property type="molecule type" value="Genomic_DNA"/>
</dbReference>